<keyword evidence="7 11" id="KW-0472">Membrane</keyword>
<dbReference type="InterPro" id="IPR009542">
    <property type="entry name" value="Spc1/SPCS1"/>
</dbReference>
<sequence length="112" mass="12913">MLDIEWPFETHMDFCGQKMAERLFQVIIVLFGIIGFFAGYIMQQFSMTIYSVLFGVLVSAILTLPPWSIYRNNQIQWQKPLDSNKETTTNKNGSSAKSPKKDVRKTEGKKDE</sequence>
<dbReference type="Proteomes" id="UP000676336">
    <property type="component" value="Unassembled WGS sequence"/>
</dbReference>
<organism evidence="12 14">
    <name type="scientific">Rotaria magnacalcarata</name>
    <dbReference type="NCBI Taxonomy" id="392030"/>
    <lineage>
        <taxon>Eukaryota</taxon>
        <taxon>Metazoa</taxon>
        <taxon>Spiralia</taxon>
        <taxon>Gnathifera</taxon>
        <taxon>Rotifera</taxon>
        <taxon>Eurotatoria</taxon>
        <taxon>Bdelloidea</taxon>
        <taxon>Philodinida</taxon>
        <taxon>Philodinidae</taxon>
        <taxon>Rotaria</taxon>
    </lineage>
</organism>
<gene>
    <name evidence="12" type="ORF">MBJ925_LOCUS25386</name>
    <name evidence="13" type="ORF">SMN809_LOCUS66535</name>
</gene>
<reference evidence="12" key="1">
    <citation type="submission" date="2021-02" db="EMBL/GenBank/DDBJ databases">
        <authorList>
            <person name="Nowell W R."/>
        </authorList>
    </citation>
    <scope>NUCLEOTIDE SEQUENCE</scope>
</reference>
<feature type="transmembrane region" description="Helical" evidence="11">
    <location>
        <begin position="23"/>
        <end position="42"/>
    </location>
</feature>
<evidence type="ECO:0000313" key="13">
    <source>
        <dbReference type="EMBL" id="CAF5173262.1"/>
    </source>
</evidence>
<comment type="subcellular location">
    <subcellularLocation>
        <location evidence="1">Endoplasmic reticulum membrane</location>
        <topology evidence="1">Multi-pass membrane protein</topology>
    </subcellularLocation>
</comment>
<evidence type="ECO:0000256" key="5">
    <source>
        <dbReference type="ARBA" id="ARBA00022824"/>
    </source>
</evidence>
<dbReference type="AlphaFoldDB" id="A0A816V9D6"/>
<evidence type="ECO:0000256" key="1">
    <source>
        <dbReference type="ARBA" id="ARBA00004477"/>
    </source>
</evidence>
<comment type="similarity">
    <text evidence="2">Belongs to the SPCS1 family.</text>
</comment>
<dbReference type="GO" id="GO:0005787">
    <property type="term" value="C:signal peptidase complex"/>
    <property type="evidence" value="ECO:0007669"/>
    <property type="project" value="InterPro"/>
</dbReference>
<dbReference type="Pfam" id="PF06645">
    <property type="entry name" value="SPC12"/>
    <property type="match status" value="1"/>
</dbReference>
<dbReference type="GO" id="GO:0006465">
    <property type="term" value="P:signal peptide processing"/>
    <property type="evidence" value="ECO:0007669"/>
    <property type="project" value="InterPro"/>
</dbReference>
<comment type="caution">
    <text evidence="12">The sequence shown here is derived from an EMBL/GenBank/DDBJ whole genome shotgun (WGS) entry which is preliminary data.</text>
</comment>
<evidence type="ECO:0000256" key="2">
    <source>
        <dbReference type="ARBA" id="ARBA00005245"/>
    </source>
</evidence>
<evidence type="ECO:0000313" key="12">
    <source>
        <dbReference type="EMBL" id="CAF2117941.1"/>
    </source>
</evidence>
<evidence type="ECO:0000256" key="6">
    <source>
        <dbReference type="ARBA" id="ARBA00022989"/>
    </source>
</evidence>
<dbReference type="GO" id="GO:0045047">
    <property type="term" value="P:protein targeting to ER"/>
    <property type="evidence" value="ECO:0007669"/>
    <property type="project" value="TreeGrafter"/>
</dbReference>
<feature type="compositionally biased region" description="Polar residues" evidence="10">
    <location>
        <begin position="86"/>
        <end position="97"/>
    </location>
</feature>
<dbReference type="PANTHER" id="PTHR13202">
    <property type="entry name" value="MICROSOMAL SIGNAL PEPTIDASE 12 KDA SUBUNIT"/>
    <property type="match status" value="1"/>
</dbReference>
<dbReference type="PANTHER" id="PTHR13202:SF0">
    <property type="entry name" value="SIGNAL PEPTIDASE COMPLEX SUBUNIT 1"/>
    <property type="match status" value="1"/>
</dbReference>
<evidence type="ECO:0000313" key="14">
    <source>
        <dbReference type="Proteomes" id="UP000663824"/>
    </source>
</evidence>
<proteinExistence type="inferred from homology"/>
<comment type="function">
    <text evidence="9">Component of the signal peptidase complex (SPC) which catalyzes the cleavage of N-terminal signal sequences from nascent proteins as they are translocated into the lumen of the endoplasmic reticulum. Dispensable for SPC enzymatic activity.</text>
</comment>
<evidence type="ECO:0000256" key="4">
    <source>
        <dbReference type="ARBA" id="ARBA00022692"/>
    </source>
</evidence>
<evidence type="ECO:0000256" key="3">
    <source>
        <dbReference type="ARBA" id="ARBA00017059"/>
    </source>
</evidence>
<dbReference type="EMBL" id="CAJNRE010013363">
    <property type="protein sequence ID" value="CAF2117941.1"/>
    <property type="molecule type" value="Genomic_DNA"/>
</dbReference>
<evidence type="ECO:0000256" key="7">
    <source>
        <dbReference type="ARBA" id="ARBA00023136"/>
    </source>
</evidence>
<feature type="region of interest" description="Disordered" evidence="10">
    <location>
        <begin position="81"/>
        <end position="112"/>
    </location>
</feature>
<feature type="transmembrane region" description="Helical" evidence="11">
    <location>
        <begin position="48"/>
        <end position="70"/>
    </location>
</feature>
<keyword evidence="6 11" id="KW-1133">Transmembrane helix</keyword>
<keyword evidence="5" id="KW-0256">Endoplasmic reticulum</keyword>
<name>A0A816V9D6_9BILA</name>
<protein>
    <recommendedName>
        <fullName evidence="3">Signal peptidase complex subunit 1</fullName>
    </recommendedName>
    <alternativeName>
        <fullName evidence="8">Microsomal signal peptidase 12 kDa subunit</fullName>
    </alternativeName>
</protein>
<evidence type="ECO:0000256" key="11">
    <source>
        <dbReference type="SAM" id="Phobius"/>
    </source>
</evidence>
<accession>A0A816V9D6</accession>
<evidence type="ECO:0000256" key="8">
    <source>
        <dbReference type="ARBA" id="ARBA00032913"/>
    </source>
</evidence>
<feature type="compositionally biased region" description="Basic and acidic residues" evidence="10">
    <location>
        <begin position="99"/>
        <end position="112"/>
    </location>
</feature>
<evidence type="ECO:0000256" key="10">
    <source>
        <dbReference type="SAM" id="MobiDB-lite"/>
    </source>
</evidence>
<keyword evidence="4 11" id="KW-0812">Transmembrane</keyword>
<dbReference type="Proteomes" id="UP000663824">
    <property type="component" value="Unassembled WGS sequence"/>
</dbReference>
<dbReference type="EMBL" id="CAJOBI010313556">
    <property type="protein sequence ID" value="CAF5173262.1"/>
    <property type="molecule type" value="Genomic_DNA"/>
</dbReference>
<evidence type="ECO:0000256" key="9">
    <source>
        <dbReference type="ARBA" id="ARBA00045204"/>
    </source>
</evidence>